<evidence type="ECO:0000313" key="4">
    <source>
        <dbReference type="Proteomes" id="UP000326979"/>
    </source>
</evidence>
<dbReference type="GO" id="GO:0046677">
    <property type="term" value="P:response to antibiotic"/>
    <property type="evidence" value="ECO:0007669"/>
    <property type="project" value="InterPro"/>
</dbReference>
<dbReference type="RefSeq" id="WP_152786856.1">
    <property type="nucleotide sequence ID" value="NZ_BAABEQ010000011.1"/>
</dbReference>
<dbReference type="InterPro" id="IPR012338">
    <property type="entry name" value="Beta-lactam/transpept-like"/>
</dbReference>
<protein>
    <submittedName>
        <fullName evidence="3">Serine hydrolase</fullName>
    </submittedName>
</protein>
<dbReference type="GO" id="GO:0030655">
    <property type="term" value="P:beta-lactam antibiotic catabolic process"/>
    <property type="evidence" value="ECO:0007669"/>
    <property type="project" value="InterPro"/>
</dbReference>
<feature type="compositionally biased region" description="Low complexity" evidence="1">
    <location>
        <begin position="328"/>
        <end position="339"/>
    </location>
</feature>
<dbReference type="AlphaFoldDB" id="A0A5N8W7W6"/>
<gene>
    <name evidence="3" type="ORF">FNH04_22050</name>
</gene>
<keyword evidence="4" id="KW-1185">Reference proteome</keyword>
<accession>A0A5N8W7W6</accession>
<dbReference type="Proteomes" id="UP000326979">
    <property type="component" value="Unassembled WGS sequence"/>
</dbReference>
<dbReference type="SUPFAM" id="SSF56601">
    <property type="entry name" value="beta-lactamase/transpeptidase-like"/>
    <property type="match status" value="1"/>
</dbReference>
<feature type="region of interest" description="Disordered" evidence="1">
    <location>
        <begin position="318"/>
        <end position="350"/>
    </location>
</feature>
<evidence type="ECO:0000256" key="1">
    <source>
        <dbReference type="SAM" id="MobiDB-lite"/>
    </source>
</evidence>
<dbReference type="PANTHER" id="PTHR35333">
    <property type="entry name" value="BETA-LACTAMASE"/>
    <property type="match status" value="1"/>
</dbReference>
<comment type="caution">
    <text evidence="3">The sequence shown here is derived from an EMBL/GenBank/DDBJ whole genome shotgun (WGS) entry which is preliminary data.</text>
</comment>
<dbReference type="PANTHER" id="PTHR35333:SF3">
    <property type="entry name" value="BETA-LACTAMASE-TYPE TRANSPEPTIDASE FOLD CONTAINING PROTEIN"/>
    <property type="match status" value="1"/>
</dbReference>
<proteinExistence type="predicted"/>
<name>A0A5N8W7W6_9ACTN</name>
<dbReference type="InterPro" id="IPR045155">
    <property type="entry name" value="Beta-lactam_cat"/>
</dbReference>
<feature type="domain" description="Beta-lactamase class A catalytic" evidence="2">
    <location>
        <begin position="157"/>
        <end position="292"/>
    </location>
</feature>
<dbReference type="InterPro" id="IPR000871">
    <property type="entry name" value="Beta-lactam_class-A"/>
</dbReference>
<evidence type="ECO:0000259" key="2">
    <source>
        <dbReference type="Pfam" id="PF13354"/>
    </source>
</evidence>
<dbReference type="Pfam" id="PF13354">
    <property type="entry name" value="Beta-lactamase2"/>
    <property type="match status" value="1"/>
</dbReference>
<dbReference type="GO" id="GO:0008800">
    <property type="term" value="F:beta-lactamase activity"/>
    <property type="evidence" value="ECO:0007669"/>
    <property type="project" value="InterPro"/>
</dbReference>
<dbReference type="EMBL" id="VJZE01000156">
    <property type="protein sequence ID" value="MPY42488.1"/>
    <property type="molecule type" value="Genomic_DNA"/>
</dbReference>
<dbReference type="OrthoDB" id="3524371at2"/>
<keyword evidence="3" id="KW-0378">Hydrolase</keyword>
<organism evidence="3 4">
    <name type="scientific">Streptomyces phyllanthi</name>
    <dbReference type="NCBI Taxonomy" id="1803180"/>
    <lineage>
        <taxon>Bacteria</taxon>
        <taxon>Bacillati</taxon>
        <taxon>Actinomycetota</taxon>
        <taxon>Actinomycetes</taxon>
        <taxon>Kitasatosporales</taxon>
        <taxon>Streptomycetaceae</taxon>
        <taxon>Streptomyces</taxon>
    </lineage>
</organism>
<dbReference type="Gene3D" id="3.40.710.10">
    <property type="entry name" value="DD-peptidase/beta-lactamase superfamily"/>
    <property type="match status" value="1"/>
</dbReference>
<reference evidence="3 4" key="1">
    <citation type="submission" date="2019-07" db="EMBL/GenBank/DDBJ databases">
        <title>New species of Amycolatopsis and Streptomyces.</title>
        <authorList>
            <person name="Duangmal K."/>
            <person name="Teo W.F.A."/>
            <person name="Lipun K."/>
        </authorList>
    </citation>
    <scope>NUCLEOTIDE SEQUENCE [LARGE SCALE GENOMIC DNA]</scope>
    <source>
        <strain evidence="3 4">TISTR 2346</strain>
    </source>
</reference>
<evidence type="ECO:0000313" key="3">
    <source>
        <dbReference type="EMBL" id="MPY42488.1"/>
    </source>
</evidence>
<sequence length="350" mass="36009">MPPHRARRRARPPRRRPVLYAVLAAAVIVSGTTAATVFVKGRAHGEETAVSSSASSSSLSASASASAEEAVEEASLEPVAAPEADYDALLSAALEDLAVEDGADVSVAVMDVESGESAVYGKARFDTASIVKVDILAALLLQAQDADRRLTAQERSYATAMIENSDNASATTLWKAIGGAAGLDAANERFGLTDTEGGDGLLWGLTQTTAADQLTLLRQVFGDDSELSGASRTYVRELMGRIAVGQDWGVSAAGSESALKNGWLPRSTTGLWDINSIGRVTVDGHDYLVAALSNGNTTKAKGVSLVEAAARAAVSVFSDGDGDGDTGGEATTAAAAAEARALPEGPRSRR</sequence>